<reference evidence="1" key="1">
    <citation type="journal article" date="2015" name="Nature">
        <title>Complex archaea that bridge the gap between prokaryotes and eukaryotes.</title>
        <authorList>
            <person name="Spang A."/>
            <person name="Saw J.H."/>
            <person name="Jorgensen S.L."/>
            <person name="Zaremba-Niedzwiedzka K."/>
            <person name="Martijn J."/>
            <person name="Lind A.E."/>
            <person name="van Eijk R."/>
            <person name="Schleper C."/>
            <person name="Guy L."/>
            <person name="Ettema T.J."/>
        </authorList>
    </citation>
    <scope>NUCLEOTIDE SEQUENCE</scope>
</reference>
<dbReference type="AlphaFoldDB" id="A0A0F9F2D4"/>
<dbReference type="EMBL" id="LAZR01025201">
    <property type="protein sequence ID" value="KKL72666.1"/>
    <property type="molecule type" value="Genomic_DNA"/>
</dbReference>
<sequence length="53" mass="5937">MKGGDMDSDIIFSKMHEDGSVTDEQRIKQSAIKACPSRYHGSGALSHRWLMQV</sequence>
<organism evidence="1">
    <name type="scientific">marine sediment metagenome</name>
    <dbReference type="NCBI Taxonomy" id="412755"/>
    <lineage>
        <taxon>unclassified sequences</taxon>
        <taxon>metagenomes</taxon>
        <taxon>ecological metagenomes</taxon>
    </lineage>
</organism>
<comment type="caution">
    <text evidence="1">The sequence shown here is derived from an EMBL/GenBank/DDBJ whole genome shotgun (WGS) entry which is preliminary data.</text>
</comment>
<gene>
    <name evidence="1" type="ORF">LCGC14_2082620</name>
</gene>
<protein>
    <submittedName>
        <fullName evidence="1">Uncharacterized protein</fullName>
    </submittedName>
</protein>
<proteinExistence type="predicted"/>
<name>A0A0F9F2D4_9ZZZZ</name>
<accession>A0A0F9F2D4</accession>
<evidence type="ECO:0000313" key="1">
    <source>
        <dbReference type="EMBL" id="KKL72666.1"/>
    </source>
</evidence>